<name>A0A4V3BDR3_9STAP</name>
<dbReference type="GO" id="GO:0004417">
    <property type="term" value="F:hydroxyethylthiazole kinase activity"/>
    <property type="evidence" value="ECO:0007669"/>
    <property type="project" value="UniProtKB-UniRule"/>
</dbReference>
<organism evidence="12 13">
    <name type="scientific">Macrococcus hajekii</name>
    <dbReference type="NCBI Taxonomy" id="198482"/>
    <lineage>
        <taxon>Bacteria</taxon>
        <taxon>Bacillati</taxon>
        <taxon>Bacillota</taxon>
        <taxon>Bacilli</taxon>
        <taxon>Bacillales</taxon>
        <taxon>Staphylococcaceae</taxon>
        <taxon>Macrococcus</taxon>
    </lineage>
</organism>
<dbReference type="PIRSF" id="PIRSF000513">
    <property type="entry name" value="Thz_kinase"/>
    <property type="match status" value="1"/>
</dbReference>
<evidence type="ECO:0000256" key="6">
    <source>
        <dbReference type="ARBA" id="ARBA00022741"/>
    </source>
</evidence>
<dbReference type="InterPro" id="IPR000417">
    <property type="entry name" value="Hyethyz_kinase"/>
</dbReference>
<reference evidence="12 13" key="1">
    <citation type="submission" date="2019-01" db="EMBL/GenBank/DDBJ databases">
        <title>Draft genome sequences of the type strains of six Macrococcus species.</title>
        <authorList>
            <person name="Mazhar S."/>
            <person name="Altermann E."/>
            <person name="Hill C."/>
            <person name="Mcauliffe O."/>
        </authorList>
    </citation>
    <scope>NUCLEOTIDE SEQUENCE [LARGE SCALE GENOMIC DNA]</scope>
    <source>
        <strain evidence="12 13">CCM4809</strain>
    </source>
</reference>
<comment type="similarity">
    <text evidence="11">Belongs to the Thz kinase family.</text>
</comment>
<dbReference type="Proteomes" id="UP000295328">
    <property type="component" value="Unassembled WGS sequence"/>
</dbReference>
<evidence type="ECO:0000256" key="11">
    <source>
        <dbReference type="HAMAP-Rule" id="MF_00228"/>
    </source>
</evidence>
<evidence type="ECO:0000256" key="2">
    <source>
        <dbReference type="ARBA" id="ARBA00001946"/>
    </source>
</evidence>
<sequence length="274" mass="29457">MVQSVISVTRRKKLRINQLREDNPLIICLTNDVVKNFTANGLLSLGASPAMATEVEELEDFIKHAGAVLINIGSLTKESMPSMEKAAEAANKHSVPIVLDPVACSATPFRKAFCLKLIQNYDISVVRGNASEVKGLIEAAEMKGTDSDLSLDTVKIAQEAGRKLETAIIVTGKEDAIYVDGQTRKLSNGSAMLTKVTGGGCLLGAIVSAFIYNEVKPTVSVLVEAVSYYNIAAERAAEQKAGTLPGHFQIHLLDMLNVIGENDIAENMRVKEVD</sequence>
<feature type="binding site" evidence="11">
    <location>
        <position position="171"/>
    </location>
    <ligand>
        <name>ATP</name>
        <dbReference type="ChEBI" id="CHEBI:30616"/>
    </ligand>
</feature>
<protein>
    <recommendedName>
        <fullName evidence="11">Hydroxyethylthiazole kinase</fullName>
        <ecNumber evidence="11">2.7.1.50</ecNumber>
    </recommendedName>
    <alternativeName>
        <fullName evidence="11">4-methyl-5-beta-hydroxyethylthiazole kinase</fullName>
        <shortName evidence="11">TH kinase</shortName>
        <shortName evidence="11">Thz kinase</shortName>
    </alternativeName>
</protein>
<proteinExistence type="inferred from homology"/>
<evidence type="ECO:0000256" key="9">
    <source>
        <dbReference type="ARBA" id="ARBA00022842"/>
    </source>
</evidence>
<dbReference type="InterPro" id="IPR029056">
    <property type="entry name" value="Ribokinase-like"/>
</dbReference>
<dbReference type="GO" id="GO:0009229">
    <property type="term" value="P:thiamine diphosphate biosynthetic process"/>
    <property type="evidence" value="ECO:0007669"/>
    <property type="project" value="UniProtKB-UniRule"/>
</dbReference>
<evidence type="ECO:0000256" key="3">
    <source>
        <dbReference type="ARBA" id="ARBA00004868"/>
    </source>
</evidence>
<dbReference type="UniPathway" id="UPA00060">
    <property type="reaction ID" value="UER00139"/>
</dbReference>
<keyword evidence="10 11" id="KW-0784">Thiamine biosynthesis</keyword>
<keyword evidence="7 11" id="KW-0418">Kinase</keyword>
<dbReference type="EMBL" id="SCWE01000006">
    <property type="protein sequence ID" value="TDM01152.1"/>
    <property type="molecule type" value="Genomic_DNA"/>
</dbReference>
<dbReference type="GO" id="GO:0000287">
    <property type="term" value="F:magnesium ion binding"/>
    <property type="evidence" value="ECO:0007669"/>
    <property type="project" value="UniProtKB-UniRule"/>
</dbReference>
<keyword evidence="4 11" id="KW-0808">Transferase</keyword>
<evidence type="ECO:0000256" key="5">
    <source>
        <dbReference type="ARBA" id="ARBA00022723"/>
    </source>
</evidence>
<dbReference type="AlphaFoldDB" id="A0A4V3BDR3"/>
<dbReference type="GO" id="GO:0009228">
    <property type="term" value="P:thiamine biosynthetic process"/>
    <property type="evidence" value="ECO:0007669"/>
    <property type="project" value="UniProtKB-KW"/>
</dbReference>
<evidence type="ECO:0000256" key="10">
    <source>
        <dbReference type="ARBA" id="ARBA00022977"/>
    </source>
</evidence>
<feature type="binding site" evidence="11">
    <location>
        <position position="51"/>
    </location>
    <ligand>
        <name>substrate</name>
    </ligand>
</feature>
<dbReference type="OrthoDB" id="9778146at2"/>
<dbReference type="SUPFAM" id="SSF53613">
    <property type="entry name" value="Ribokinase-like"/>
    <property type="match status" value="1"/>
</dbReference>
<feature type="binding site" evidence="11">
    <location>
        <position position="198"/>
    </location>
    <ligand>
        <name>substrate</name>
    </ligand>
</feature>
<dbReference type="NCBIfam" id="NF006830">
    <property type="entry name" value="PRK09355.1"/>
    <property type="match status" value="1"/>
</dbReference>
<keyword evidence="5 11" id="KW-0479">Metal-binding</keyword>
<evidence type="ECO:0000313" key="12">
    <source>
        <dbReference type="EMBL" id="TDM01152.1"/>
    </source>
</evidence>
<keyword evidence="13" id="KW-1185">Reference proteome</keyword>
<dbReference type="GO" id="GO:0005524">
    <property type="term" value="F:ATP binding"/>
    <property type="evidence" value="ECO:0007669"/>
    <property type="project" value="UniProtKB-UniRule"/>
</dbReference>
<keyword evidence="9 11" id="KW-0460">Magnesium</keyword>
<comment type="caution">
    <text evidence="12">The sequence shown here is derived from an EMBL/GenBank/DDBJ whole genome shotgun (WGS) entry which is preliminary data.</text>
</comment>
<dbReference type="EC" id="2.7.1.50" evidence="11"/>
<evidence type="ECO:0000256" key="8">
    <source>
        <dbReference type="ARBA" id="ARBA00022840"/>
    </source>
</evidence>
<feature type="binding site" evidence="11">
    <location>
        <position position="127"/>
    </location>
    <ligand>
        <name>ATP</name>
        <dbReference type="ChEBI" id="CHEBI:30616"/>
    </ligand>
</feature>
<dbReference type="CDD" id="cd01170">
    <property type="entry name" value="THZ_kinase"/>
    <property type="match status" value="1"/>
</dbReference>
<dbReference type="Gene3D" id="3.40.1190.20">
    <property type="match status" value="1"/>
</dbReference>
<evidence type="ECO:0000256" key="1">
    <source>
        <dbReference type="ARBA" id="ARBA00001771"/>
    </source>
</evidence>
<dbReference type="PRINTS" id="PR01099">
    <property type="entry name" value="HYETHTZKNASE"/>
</dbReference>
<dbReference type="Pfam" id="PF02110">
    <property type="entry name" value="HK"/>
    <property type="match status" value="1"/>
</dbReference>
<gene>
    <name evidence="11" type="primary">thiM</name>
    <name evidence="12" type="ORF">ERX37_10435</name>
</gene>
<comment type="pathway">
    <text evidence="3 11">Cofactor biosynthesis; thiamine diphosphate biosynthesis; 4-methyl-5-(2-phosphoethyl)-thiazole from 5-(2-hydroxyethyl)-4-methylthiazole: step 1/1.</text>
</comment>
<comment type="catalytic activity">
    <reaction evidence="1 11">
        <text>5-(2-hydroxyethyl)-4-methylthiazole + ATP = 4-methyl-5-(2-phosphooxyethyl)-thiazole + ADP + H(+)</text>
        <dbReference type="Rhea" id="RHEA:24212"/>
        <dbReference type="ChEBI" id="CHEBI:15378"/>
        <dbReference type="ChEBI" id="CHEBI:17957"/>
        <dbReference type="ChEBI" id="CHEBI:30616"/>
        <dbReference type="ChEBI" id="CHEBI:58296"/>
        <dbReference type="ChEBI" id="CHEBI:456216"/>
        <dbReference type="EC" id="2.7.1.50"/>
    </reaction>
</comment>
<accession>A0A4V3BDR3</accession>
<evidence type="ECO:0000313" key="13">
    <source>
        <dbReference type="Proteomes" id="UP000295328"/>
    </source>
</evidence>
<comment type="cofactor">
    <cofactor evidence="2 11">
        <name>Mg(2+)</name>
        <dbReference type="ChEBI" id="CHEBI:18420"/>
    </cofactor>
</comment>
<evidence type="ECO:0000256" key="7">
    <source>
        <dbReference type="ARBA" id="ARBA00022777"/>
    </source>
</evidence>
<dbReference type="HAMAP" id="MF_00228">
    <property type="entry name" value="Thz_kinase"/>
    <property type="match status" value="1"/>
</dbReference>
<evidence type="ECO:0000256" key="4">
    <source>
        <dbReference type="ARBA" id="ARBA00022679"/>
    </source>
</evidence>
<comment type="function">
    <text evidence="11">Catalyzes the phosphorylation of the hydroxyl group of 4-methyl-5-beta-hydroxyethylthiazole (THZ).</text>
</comment>
<keyword evidence="6 11" id="KW-0547">Nucleotide-binding</keyword>
<keyword evidence="8 11" id="KW-0067">ATP-binding</keyword>